<sequence length="360" mass="36643">MRERTYTDDANATAEAAAGLASPIGRLVSAALPARERSVPAALCTVAVEVAAMADRGADPDVSPVQVTEPLIEAVVSLEGYLRIRRQLVDGDSSAGMGCPRDVGAGRNPGSGRPIGDRNRDRDAAVLASDYLHAAAYAAAGETPVPAGRGLELYRVLASGSTALSHEFLERSLETRDPNGGHAESLPPATVAGVAAELGATALGASGEIRAALETYSRSLAAALVASSGDSSDADPSDGVGSFAGPIGLDLRRTVVRVLSTTDGVRVPEEQGTSTVVPGAEPADSDGECHLERAREAVATLERAVDPEVTAASTASASASTSASTSEDGDDPRARANLESPLVRLERATRVPFGTGNANP</sequence>
<feature type="region of interest" description="Disordered" evidence="1">
    <location>
        <begin position="303"/>
        <end position="360"/>
    </location>
</feature>
<dbReference type="Proteomes" id="UP000199161">
    <property type="component" value="Unassembled WGS sequence"/>
</dbReference>
<feature type="region of interest" description="Disordered" evidence="1">
    <location>
        <begin position="93"/>
        <end position="119"/>
    </location>
</feature>
<protein>
    <recommendedName>
        <fullName evidence="4">Geranylgeranyl diphosphate synthase, type I</fullName>
    </recommendedName>
</protein>
<gene>
    <name evidence="2" type="ORF">SAMN05444422_10214</name>
</gene>
<feature type="region of interest" description="Disordered" evidence="1">
    <location>
        <begin position="268"/>
        <end position="287"/>
    </location>
</feature>
<evidence type="ECO:0000313" key="3">
    <source>
        <dbReference type="Proteomes" id="UP000199161"/>
    </source>
</evidence>
<dbReference type="AlphaFoldDB" id="A0A1I1E0X3"/>
<name>A0A1I1E0X3_NATHA</name>
<dbReference type="RefSeq" id="WP_089785604.1">
    <property type="nucleotide sequence ID" value="NZ_FOKW01000002.1"/>
</dbReference>
<proteinExistence type="predicted"/>
<dbReference type="EMBL" id="FOKW01000002">
    <property type="protein sequence ID" value="SFB78888.1"/>
    <property type="molecule type" value="Genomic_DNA"/>
</dbReference>
<evidence type="ECO:0000313" key="2">
    <source>
        <dbReference type="EMBL" id="SFB78888.1"/>
    </source>
</evidence>
<dbReference type="OrthoDB" id="202855at2157"/>
<feature type="compositionally biased region" description="Low complexity" evidence="1">
    <location>
        <begin position="310"/>
        <end position="326"/>
    </location>
</feature>
<organism evidence="2 3">
    <name type="scientific">Natronobacterium haloterrestre</name>
    <name type="common">Halobiforma haloterrestris</name>
    <dbReference type="NCBI Taxonomy" id="148448"/>
    <lineage>
        <taxon>Archaea</taxon>
        <taxon>Methanobacteriati</taxon>
        <taxon>Methanobacteriota</taxon>
        <taxon>Stenosarchaea group</taxon>
        <taxon>Halobacteria</taxon>
        <taxon>Halobacteriales</taxon>
        <taxon>Natrialbaceae</taxon>
        <taxon>Natronobacterium</taxon>
    </lineage>
</organism>
<evidence type="ECO:0000256" key="1">
    <source>
        <dbReference type="SAM" id="MobiDB-lite"/>
    </source>
</evidence>
<keyword evidence="3" id="KW-1185">Reference proteome</keyword>
<accession>A0A1I1E0X3</accession>
<evidence type="ECO:0008006" key="4">
    <source>
        <dbReference type="Google" id="ProtNLM"/>
    </source>
</evidence>
<reference evidence="3" key="1">
    <citation type="submission" date="2016-10" db="EMBL/GenBank/DDBJ databases">
        <authorList>
            <person name="Varghese N."/>
            <person name="Submissions S."/>
        </authorList>
    </citation>
    <scope>NUCLEOTIDE SEQUENCE [LARGE SCALE GENOMIC DNA]</scope>
    <source>
        <strain evidence="3">DSM 13078</strain>
    </source>
</reference>